<dbReference type="InterPro" id="IPR021109">
    <property type="entry name" value="Peptidase_aspartic_dom_sf"/>
</dbReference>
<evidence type="ECO:0000259" key="1">
    <source>
        <dbReference type="PROSITE" id="PS51767"/>
    </source>
</evidence>
<dbReference type="Gene3D" id="2.40.70.10">
    <property type="entry name" value="Acid Proteases"/>
    <property type="match status" value="1"/>
</dbReference>
<name>F0WW67_9STRA</name>
<dbReference type="HOGENOM" id="CLU_1790471_0_0_1"/>
<dbReference type="InterPro" id="IPR033121">
    <property type="entry name" value="PEPTIDASE_A1"/>
</dbReference>
<accession>F0WW67</accession>
<organism evidence="2">
    <name type="scientific">Albugo laibachii Nc14</name>
    <dbReference type="NCBI Taxonomy" id="890382"/>
    <lineage>
        <taxon>Eukaryota</taxon>
        <taxon>Sar</taxon>
        <taxon>Stramenopiles</taxon>
        <taxon>Oomycota</taxon>
        <taxon>Peronosporomycetes</taxon>
        <taxon>Albuginales</taxon>
        <taxon>Albuginaceae</taxon>
        <taxon>Albugo</taxon>
    </lineage>
</organism>
<protein>
    <submittedName>
        <fullName evidence="2">AlNc14C313G10509 protein</fullName>
    </submittedName>
</protein>
<dbReference type="AlphaFoldDB" id="F0WW67"/>
<dbReference type="EMBL" id="FR824358">
    <property type="protein sequence ID" value="CCA25686.1"/>
    <property type="molecule type" value="Genomic_DNA"/>
</dbReference>
<proteinExistence type="predicted"/>
<evidence type="ECO:0000313" key="2">
    <source>
        <dbReference type="EMBL" id="CCA25686.1"/>
    </source>
</evidence>
<feature type="domain" description="Peptidase A1" evidence="1">
    <location>
        <begin position="1"/>
        <end position="137"/>
    </location>
</feature>
<sequence length="145" mass="17000">MHDNEIQKVGFDYGNVWSIVPDWVCRQIKGQLFAILRQTASEEAPRFFKCKWLKNKLVPFILFNFGKDQTRYEFTSEEYILERIQTAKKPPGFEPECYMAIRSKEDSSLNEWILSGVFAKRYAIKLQYSKGLQFGFGPSRKPSIL</sequence>
<dbReference type="PROSITE" id="PS51767">
    <property type="entry name" value="PEPTIDASE_A1"/>
    <property type="match status" value="1"/>
</dbReference>
<gene>
    <name evidence="2" type="primary">AlNc14C313G10509</name>
    <name evidence="2" type="ORF">ALNC14_118300</name>
</gene>
<reference evidence="2" key="1">
    <citation type="journal article" date="2011" name="PLoS Biol.">
        <title>Gene gain and loss during evolution of obligate parasitism in the white rust pathogen of Arabidopsis thaliana.</title>
        <authorList>
            <person name="Kemen E."/>
            <person name="Gardiner A."/>
            <person name="Schultz-Larsen T."/>
            <person name="Kemen A.C."/>
            <person name="Balmuth A.L."/>
            <person name="Robert-Seilaniantz A."/>
            <person name="Bailey K."/>
            <person name="Holub E."/>
            <person name="Studholme D.J."/>
            <person name="Maclean D."/>
            <person name="Jones J.D."/>
        </authorList>
    </citation>
    <scope>NUCLEOTIDE SEQUENCE</scope>
</reference>
<reference evidence="2" key="2">
    <citation type="submission" date="2011-02" db="EMBL/GenBank/DDBJ databases">
        <authorList>
            <person name="MacLean D."/>
        </authorList>
    </citation>
    <scope>NUCLEOTIDE SEQUENCE</scope>
</reference>